<dbReference type="EMBL" id="CAAE01010898">
    <property type="protein sequence ID" value="CAF93532.1"/>
    <property type="molecule type" value="Genomic_DNA"/>
</dbReference>
<sequence length="102" mass="11194">VVHEAYRRFTEESLMQSVCDKPSESTEVTIKGLQTSKQGQYHSFLSENPLEMSDSGAEFVISPLPGDSDTDAAMTYASHRPLLNAIFPTAETGEAHYGILEV</sequence>
<feature type="non-terminal residue" evidence="1">
    <location>
        <position position="102"/>
    </location>
</feature>
<protein>
    <submittedName>
        <fullName evidence="1">(spotted green pufferfish) hypothetical protein</fullName>
    </submittedName>
</protein>
<dbReference type="KEGG" id="tng:GSTEN00009205G001"/>
<evidence type="ECO:0000313" key="1">
    <source>
        <dbReference type="EMBL" id="CAF93532.1"/>
    </source>
</evidence>
<dbReference type="AlphaFoldDB" id="Q4T0Q0"/>
<comment type="caution">
    <text evidence="1">The sequence shown here is derived from an EMBL/GenBank/DDBJ whole genome shotgun (WGS) entry which is preliminary data.</text>
</comment>
<organism evidence="1">
    <name type="scientific">Tetraodon nigroviridis</name>
    <name type="common">Spotted green pufferfish</name>
    <name type="synonym">Chelonodon nigroviridis</name>
    <dbReference type="NCBI Taxonomy" id="99883"/>
    <lineage>
        <taxon>Eukaryota</taxon>
        <taxon>Metazoa</taxon>
        <taxon>Chordata</taxon>
        <taxon>Craniata</taxon>
        <taxon>Vertebrata</taxon>
        <taxon>Euteleostomi</taxon>
        <taxon>Actinopterygii</taxon>
        <taxon>Neopterygii</taxon>
        <taxon>Teleostei</taxon>
        <taxon>Neoteleostei</taxon>
        <taxon>Acanthomorphata</taxon>
        <taxon>Eupercaria</taxon>
        <taxon>Tetraodontiformes</taxon>
        <taxon>Tetradontoidea</taxon>
        <taxon>Tetraodontidae</taxon>
        <taxon>Tetraodon</taxon>
    </lineage>
</organism>
<feature type="non-terminal residue" evidence="1">
    <location>
        <position position="1"/>
    </location>
</feature>
<dbReference type="OrthoDB" id="8817156at2759"/>
<name>Q4T0Q0_TETNG</name>
<accession>Q4T0Q0</accession>
<proteinExistence type="predicted"/>
<reference evidence="1" key="1">
    <citation type="journal article" date="2004" name="Nature">
        <title>Genome duplication in the teleost fish Tetraodon nigroviridis reveals the early vertebrate proto-karyotype.</title>
        <authorList>
            <person name="Jaillon O."/>
            <person name="Aury J.-M."/>
            <person name="Brunet F."/>
            <person name="Petit J.-L."/>
            <person name="Stange-Thomann N."/>
            <person name="Mauceli E."/>
            <person name="Bouneau L."/>
            <person name="Fischer C."/>
            <person name="Ozouf-Costaz C."/>
            <person name="Bernot A."/>
            <person name="Nicaud S."/>
            <person name="Jaffe D."/>
            <person name="Fisher S."/>
            <person name="Lutfalla G."/>
            <person name="Dossat C."/>
            <person name="Segurens B."/>
            <person name="Dasilva C."/>
            <person name="Salanoubat M."/>
            <person name="Levy M."/>
            <person name="Boudet N."/>
            <person name="Castellano S."/>
            <person name="Anthouard V."/>
            <person name="Jubin C."/>
            <person name="Castelli V."/>
            <person name="Katinka M."/>
            <person name="Vacherie B."/>
            <person name="Biemont C."/>
            <person name="Skalli Z."/>
            <person name="Cattolico L."/>
            <person name="Poulain J."/>
            <person name="De Berardinis V."/>
            <person name="Cruaud C."/>
            <person name="Duprat S."/>
            <person name="Brottier P."/>
            <person name="Coutanceau J.-P."/>
            <person name="Gouzy J."/>
            <person name="Parra G."/>
            <person name="Lardier G."/>
            <person name="Chapple C."/>
            <person name="McKernan K.J."/>
            <person name="McEwan P."/>
            <person name="Bosak S."/>
            <person name="Kellis M."/>
            <person name="Volff J.-N."/>
            <person name="Guigo R."/>
            <person name="Zody M.C."/>
            <person name="Mesirov J."/>
            <person name="Lindblad-Toh K."/>
            <person name="Birren B."/>
            <person name="Nusbaum C."/>
            <person name="Kahn D."/>
            <person name="Robinson-Rechavi M."/>
            <person name="Laudet V."/>
            <person name="Schachter V."/>
            <person name="Quetier F."/>
            <person name="Saurin W."/>
            <person name="Scarpelli C."/>
            <person name="Wincker P."/>
            <person name="Lander E.S."/>
            <person name="Weissenbach J."/>
            <person name="Roest Crollius H."/>
        </authorList>
    </citation>
    <scope>NUCLEOTIDE SEQUENCE [LARGE SCALE GENOMIC DNA]</scope>
</reference>
<reference evidence="1" key="2">
    <citation type="submission" date="2004-02" db="EMBL/GenBank/DDBJ databases">
        <authorList>
            <consortium name="Genoscope"/>
            <consortium name="Whitehead Institute Centre for Genome Research"/>
        </authorList>
    </citation>
    <scope>NUCLEOTIDE SEQUENCE</scope>
</reference>
<gene>
    <name evidence="1" type="ORF">GSTENG00009205001</name>
</gene>